<protein>
    <submittedName>
        <fullName evidence="1">Uncharacterized protein</fullName>
    </submittedName>
</protein>
<gene>
    <name evidence="1" type="ORF">ArsFIN_51580</name>
    <name evidence="2" type="ORF">QE258_23715</name>
</gene>
<dbReference type="EMBL" id="CP123526">
    <property type="protein sequence ID" value="WGM08441.1"/>
    <property type="molecule type" value="Genomic_DNA"/>
</dbReference>
<reference evidence="2" key="2">
    <citation type="submission" date="2023-04" db="EMBL/GenBank/DDBJ databases">
        <title>Genome dynamics across the evolutionary transition to endosymbiosis.</title>
        <authorList>
            <person name="Siozios S."/>
            <person name="Nadal-Jimenez P."/>
            <person name="Azagi T."/>
            <person name="Sprong H."/>
            <person name="Frost C.L."/>
            <person name="Parratt S.R."/>
            <person name="Taylor G."/>
            <person name="Brettell L."/>
            <person name="Lew K.C."/>
            <person name="Croft L."/>
            <person name="King K.C."/>
            <person name="Brockhurst M.A."/>
            <person name="Hypsa V."/>
            <person name="Novakova E."/>
            <person name="Darby A.C."/>
            <person name="Hurst G.D.D."/>
        </authorList>
    </citation>
    <scope>NUCLEOTIDE SEQUENCE</scope>
    <source>
        <strain evidence="2">ANv_CAN</strain>
        <plasmid evidence="2">paNv_CAN3</plasmid>
    </source>
</reference>
<evidence type="ECO:0000313" key="3">
    <source>
        <dbReference type="Proteomes" id="UP000295134"/>
    </source>
</evidence>
<keyword evidence="4" id="KW-1185">Reference proteome</keyword>
<dbReference type="GeneID" id="39751039"/>
<proteinExistence type="predicted"/>
<dbReference type="RefSeq" id="WP_026823129.1">
    <property type="nucleotide sequence ID" value="NZ_CP038620.1"/>
</dbReference>
<dbReference type="KEGG" id="ans:ArsFIN_51580"/>
<geneLocation type="plasmid" evidence="2 4">
    <name>paNv_CAN3</name>
</geneLocation>
<reference evidence="1 3" key="1">
    <citation type="submission" date="2019-03" db="EMBL/GenBank/DDBJ databases">
        <title>Long-read sequencing reveals hyperdense prophage content in a complex bacterial symbiont genome.</title>
        <authorList>
            <person name="Frost C.L."/>
            <person name="Siozios S."/>
            <person name="Nadal-Jimenez P."/>
            <person name="Brockhurst M.A."/>
            <person name="King K.C."/>
            <person name="Darby A.C."/>
            <person name="Hurst G.D.D."/>
        </authorList>
    </citation>
    <scope>NUCLEOTIDE SEQUENCE [LARGE SCALE GENOMIC DNA]</scope>
    <source>
        <strain evidence="1 3">FIN</strain>
        <plasmid evidence="1">pArsFIN8</plasmid>
        <plasmid evidence="3">parsfin8</plasmid>
    </source>
</reference>
<geneLocation type="plasmid" evidence="1">
    <name>pArsFIN8</name>
</geneLocation>
<keyword evidence="1" id="KW-0614">Plasmid</keyword>
<dbReference type="Proteomes" id="UP000295134">
    <property type="component" value="Plasmid pArsFIN8"/>
</dbReference>
<dbReference type="EMBL" id="CP038620">
    <property type="protein sequence ID" value="QBY46547.1"/>
    <property type="molecule type" value="Genomic_DNA"/>
</dbReference>
<evidence type="ECO:0000313" key="1">
    <source>
        <dbReference type="EMBL" id="QBY46547.1"/>
    </source>
</evidence>
<geneLocation type="plasmid" evidence="3">
    <name>parsfin8</name>
</geneLocation>
<organism evidence="1 3">
    <name type="scientific">Arsenophonus nasoniae</name>
    <name type="common">son-killer infecting Nasonia vitripennis</name>
    <dbReference type="NCBI Taxonomy" id="638"/>
    <lineage>
        <taxon>Bacteria</taxon>
        <taxon>Pseudomonadati</taxon>
        <taxon>Pseudomonadota</taxon>
        <taxon>Gammaproteobacteria</taxon>
        <taxon>Enterobacterales</taxon>
        <taxon>Morganellaceae</taxon>
        <taxon>Arsenophonus</taxon>
    </lineage>
</organism>
<evidence type="ECO:0000313" key="2">
    <source>
        <dbReference type="EMBL" id="WGM08441.1"/>
    </source>
</evidence>
<sequence length="179" mass="20819">MNKKIKEYNTLMCSVFLDSIKIGNCKNISLSANDKSYFSESYESVCDFIEQQKSPAFIISYSEKNKRQSLTPHTDDIIREAINNVYYLKFHSLINTAIINSMESSSGNYFFWFSDNKSFQKISSLSFKELIHAICNYSIQINLIYRPSEILIMDIKKLNRSDVIAIYLKSRMAMCCKEK</sequence>
<name>A0A4P7L1H5_9GAMM</name>
<dbReference type="Proteomes" id="UP001177592">
    <property type="component" value="Plasmid paNv_CAN3"/>
</dbReference>
<accession>A0A4P7L1H5</accession>
<dbReference type="AlphaFoldDB" id="A0A4P7L1H5"/>
<evidence type="ECO:0000313" key="4">
    <source>
        <dbReference type="Proteomes" id="UP001177592"/>
    </source>
</evidence>